<gene>
    <name evidence="2" type="ORF">AN217_14320</name>
</gene>
<evidence type="ECO:0000313" key="2">
    <source>
        <dbReference type="EMBL" id="OEU98800.1"/>
    </source>
</evidence>
<reference evidence="2 3" key="1">
    <citation type="journal article" date="2016" name="Front. Microbiol.">
        <title>Comparative Genomics Analysis of Streptomyces Species Reveals Their Adaptation to the Marine Environment and Their Diversity at the Genomic Level.</title>
        <authorList>
            <person name="Tian X."/>
            <person name="Zhang Z."/>
            <person name="Yang T."/>
            <person name="Chen M."/>
            <person name="Li J."/>
            <person name="Chen F."/>
            <person name="Yang J."/>
            <person name="Li W."/>
            <person name="Zhang B."/>
            <person name="Zhang Z."/>
            <person name="Wu J."/>
            <person name="Zhang C."/>
            <person name="Long L."/>
            <person name="Xiao J."/>
        </authorList>
    </citation>
    <scope>NUCLEOTIDE SEQUENCE [LARGE SCALE GENOMIC DNA]</scope>
    <source>
        <strain evidence="2 3">SCSIO M10379</strain>
    </source>
</reference>
<organism evidence="2 3">
    <name type="scientific">Streptomyces qinglanensis</name>
    <dbReference type="NCBI Taxonomy" id="943816"/>
    <lineage>
        <taxon>Bacteria</taxon>
        <taxon>Bacillati</taxon>
        <taxon>Actinomycetota</taxon>
        <taxon>Actinomycetes</taxon>
        <taxon>Kitasatosporales</taxon>
        <taxon>Streptomycetaceae</taxon>
        <taxon>Streptomyces</taxon>
    </lineage>
</organism>
<dbReference type="EMBL" id="LJGV01000022">
    <property type="protein sequence ID" value="OEU98800.1"/>
    <property type="molecule type" value="Genomic_DNA"/>
</dbReference>
<dbReference type="Proteomes" id="UP000175829">
    <property type="component" value="Unassembled WGS sequence"/>
</dbReference>
<evidence type="ECO:0000313" key="3">
    <source>
        <dbReference type="Proteomes" id="UP000175829"/>
    </source>
</evidence>
<comment type="caution">
    <text evidence="2">The sequence shown here is derived from an EMBL/GenBank/DDBJ whole genome shotgun (WGS) entry which is preliminary data.</text>
</comment>
<feature type="region of interest" description="Disordered" evidence="1">
    <location>
        <begin position="22"/>
        <end position="70"/>
    </location>
</feature>
<accession>A0A1E7K4F4</accession>
<sequence length="70" mass="7081">MARAVPVRRLRAVRRTCRAQACRSGAEMPAGSAARSAAPMRGDAGRQSNGTAGRACSRPAATAAGRGLDG</sequence>
<dbReference type="PATRIC" id="fig|943816.4.peg.2305"/>
<dbReference type="AlphaFoldDB" id="A0A1E7K4F4"/>
<evidence type="ECO:0000256" key="1">
    <source>
        <dbReference type="SAM" id="MobiDB-lite"/>
    </source>
</evidence>
<name>A0A1E7K4F4_9ACTN</name>
<protein>
    <submittedName>
        <fullName evidence="2">Uncharacterized protein</fullName>
    </submittedName>
</protein>
<proteinExistence type="predicted"/>